<gene>
    <name evidence="3" type="ORF">SAMN02745218_02932</name>
</gene>
<organism evidence="3 4">
    <name type="scientific">Desulfofundulus australicus DSM 11792</name>
    <dbReference type="NCBI Taxonomy" id="1121425"/>
    <lineage>
        <taxon>Bacteria</taxon>
        <taxon>Bacillati</taxon>
        <taxon>Bacillota</taxon>
        <taxon>Clostridia</taxon>
        <taxon>Eubacteriales</taxon>
        <taxon>Peptococcaceae</taxon>
        <taxon>Desulfofundulus</taxon>
    </lineage>
</organism>
<dbReference type="InterPro" id="IPR027783">
    <property type="entry name" value="Bacterial_PH-related"/>
</dbReference>
<dbReference type="Proteomes" id="UP000184196">
    <property type="component" value="Unassembled WGS sequence"/>
</dbReference>
<evidence type="ECO:0000313" key="4">
    <source>
        <dbReference type="Proteomes" id="UP000184196"/>
    </source>
</evidence>
<sequence length="148" mass="16454">MTRSKFKVTPFDRTGKLTTTLYLFTGMWWAVLLFLFAPRDYLVSPEGITIRALVTSYVIPKCKIKRVEIVEDVKPGVGLTWLAGFCGYAGLFAMADGSTAKVYATRLDRMVRILTTGGGPYLLSPAEPEAFVEEVNRVILAQPELREG</sequence>
<name>A0A1M5DWE6_9FIRM</name>
<keyword evidence="1" id="KW-0812">Transmembrane</keyword>
<dbReference type="Pfam" id="PF10882">
    <property type="entry name" value="bPH_5"/>
    <property type="match status" value="1"/>
</dbReference>
<dbReference type="RefSeq" id="WP_073167644.1">
    <property type="nucleotide sequence ID" value="NZ_FQUW01000057.1"/>
</dbReference>
<keyword evidence="1" id="KW-0472">Membrane</keyword>
<protein>
    <submittedName>
        <fullName evidence="3">PH domain-containing protein</fullName>
    </submittedName>
</protein>
<feature type="transmembrane region" description="Helical" evidence="1">
    <location>
        <begin position="81"/>
        <end position="104"/>
    </location>
</feature>
<keyword evidence="4" id="KW-1185">Reference proteome</keyword>
<evidence type="ECO:0000259" key="2">
    <source>
        <dbReference type="Pfam" id="PF10882"/>
    </source>
</evidence>
<dbReference type="EMBL" id="FQUW01000057">
    <property type="protein sequence ID" value="SHF71269.1"/>
    <property type="molecule type" value="Genomic_DNA"/>
</dbReference>
<evidence type="ECO:0000313" key="3">
    <source>
        <dbReference type="EMBL" id="SHF71269.1"/>
    </source>
</evidence>
<reference evidence="4" key="1">
    <citation type="submission" date="2016-11" db="EMBL/GenBank/DDBJ databases">
        <authorList>
            <person name="Varghese N."/>
            <person name="Submissions S."/>
        </authorList>
    </citation>
    <scope>NUCLEOTIDE SEQUENCE [LARGE SCALE GENOMIC DNA]</scope>
    <source>
        <strain evidence="4">DSM 11792</strain>
    </source>
</reference>
<evidence type="ECO:0000256" key="1">
    <source>
        <dbReference type="SAM" id="Phobius"/>
    </source>
</evidence>
<dbReference type="OrthoDB" id="1807202at2"/>
<keyword evidence="1" id="KW-1133">Transmembrane helix</keyword>
<feature type="transmembrane region" description="Helical" evidence="1">
    <location>
        <begin position="21"/>
        <end position="37"/>
    </location>
</feature>
<proteinExistence type="predicted"/>
<dbReference type="AlphaFoldDB" id="A0A1M5DWE6"/>
<accession>A0A1M5DWE6</accession>
<feature type="domain" description="Bacterial Pleckstrin homology" evidence="2">
    <location>
        <begin position="40"/>
        <end position="138"/>
    </location>
</feature>